<dbReference type="SMART" id="SM00233">
    <property type="entry name" value="PH"/>
    <property type="match status" value="4"/>
</dbReference>
<dbReference type="InterPro" id="IPR018997">
    <property type="entry name" value="PUB_domain"/>
</dbReference>
<dbReference type="OrthoDB" id="77106at2759"/>
<dbReference type="SMART" id="SM00580">
    <property type="entry name" value="PUG"/>
    <property type="match status" value="1"/>
</dbReference>
<dbReference type="Pfam" id="PF09409">
    <property type="entry name" value="PUB"/>
    <property type="match status" value="1"/>
</dbReference>
<evidence type="ECO:0000256" key="2">
    <source>
        <dbReference type="ARBA" id="ARBA00022737"/>
    </source>
</evidence>
<evidence type="ECO:0000313" key="6">
    <source>
        <dbReference type="EMBL" id="OQS05579.1"/>
    </source>
</evidence>
<dbReference type="Gene3D" id="1.20.58.2190">
    <property type="match status" value="1"/>
</dbReference>
<dbReference type="EMBL" id="JNBS01000442">
    <property type="protein sequence ID" value="OQS05579.1"/>
    <property type="molecule type" value="Genomic_DNA"/>
</dbReference>
<dbReference type="SMART" id="SM00365">
    <property type="entry name" value="LRR_SD22"/>
    <property type="match status" value="11"/>
</dbReference>
<keyword evidence="3" id="KW-0175">Coiled coil</keyword>
<dbReference type="InterPro" id="IPR032675">
    <property type="entry name" value="LRR_dom_sf"/>
</dbReference>
<dbReference type="Proteomes" id="UP000243217">
    <property type="component" value="Unassembled WGS sequence"/>
</dbReference>
<dbReference type="SMART" id="SM00369">
    <property type="entry name" value="LRR_TYP"/>
    <property type="match status" value="6"/>
</dbReference>
<evidence type="ECO:0000256" key="4">
    <source>
        <dbReference type="SAM" id="MobiDB-lite"/>
    </source>
</evidence>
<dbReference type="SUPFAM" id="SSF52058">
    <property type="entry name" value="L domain-like"/>
    <property type="match status" value="1"/>
</dbReference>
<dbReference type="SMART" id="SM00364">
    <property type="entry name" value="LRR_BAC"/>
    <property type="match status" value="3"/>
</dbReference>
<dbReference type="STRING" id="74557.A0A1W0A5U6"/>
<feature type="domain" description="PH" evidence="5">
    <location>
        <begin position="248"/>
        <end position="344"/>
    </location>
</feature>
<proteinExistence type="predicted"/>
<dbReference type="InterPro" id="IPR025875">
    <property type="entry name" value="Leu-rich_rpt_4"/>
</dbReference>
<evidence type="ECO:0000256" key="1">
    <source>
        <dbReference type="ARBA" id="ARBA00022614"/>
    </source>
</evidence>
<dbReference type="Pfam" id="PF14580">
    <property type="entry name" value="LRR_9"/>
    <property type="match status" value="1"/>
</dbReference>
<feature type="region of interest" description="Disordered" evidence="4">
    <location>
        <begin position="600"/>
        <end position="632"/>
    </location>
</feature>
<feature type="domain" description="PH" evidence="5">
    <location>
        <begin position="137"/>
        <end position="236"/>
    </location>
</feature>
<dbReference type="CDD" id="cd09212">
    <property type="entry name" value="PUB"/>
    <property type="match status" value="1"/>
</dbReference>
<gene>
    <name evidence="6" type="ORF">THRCLA_12207</name>
</gene>
<dbReference type="InterPro" id="IPR001849">
    <property type="entry name" value="PH_domain"/>
</dbReference>
<dbReference type="Gene3D" id="3.80.10.10">
    <property type="entry name" value="Ribonuclease Inhibitor"/>
    <property type="match status" value="2"/>
</dbReference>
<dbReference type="CDD" id="cd00821">
    <property type="entry name" value="PH"/>
    <property type="match status" value="3"/>
</dbReference>
<evidence type="ECO:0000256" key="3">
    <source>
        <dbReference type="SAM" id="Coils"/>
    </source>
</evidence>
<dbReference type="InterPro" id="IPR011993">
    <property type="entry name" value="PH-like_dom_sf"/>
</dbReference>
<feature type="domain" description="PH" evidence="5">
    <location>
        <begin position="101"/>
        <end position="134"/>
    </location>
</feature>
<protein>
    <submittedName>
        <fullName evidence="6">Phosphatase 1 regulatory subunit</fullName>
    </submittedName>
</protein>
<dbReference type="PROSITE" id="PS50003">
    <property type="entry name" value="PH_DOMAIN"/>
    <property type="match status" value="3"/>
</dbReference>
<sequence length="1544" mass="176263">MRDDFHSGFLLRGHAPKTKSIREINKEYANGSLFSKISTPPTPDFNIGAMRLFFILTPSRMDYYLVDPRPQFKQPIAGSFAFDQHTQVFDCSEVWPGLPSHTFCISTNGQNLVLSAKNHDEMSEWIRCVSKTLAAFPMLLRGVLLKKSTKYPRRAWSKRLVELGETCLSYSNIQPGAKNVRNHIRLTGHAFVCDFDDQKQYRHVFSLSSGHTTLVFSAMSLEEKQKWMTELEVRILRHRIQQLRNTKASDFAGYLDIRSAADKKWRRRYCSIHSGLFILKGQEKRMGTKSTIYLETILKITMDTPTSRTYSFTIQRFGAPDLYVAAYSETEKKKWLDHFHIARTEIKDAPSTAFEKDISAIVKTTGYITIHIQPHERLEMLIEQWHERIVVCNTVIAKRTVPRGSVLVCLKDVSGKHDTFDVMWHFLRIQTRPVTLTFRLPISKGGILRIHTTVPASQWVARHCSVMEGHFIAQSVGDDPEVLVSWPLRKCKVSLVHDYNTKLDDNMPNCFFIECEPLQSHNTENTTIILSAASSEDCVLWMAVLHLEISIAHGDPTFAPKSPTRADKRRISMLKQVKKIAEYMYGDDEAIDAAADAEGVVNEHPPPPAIEPEEDQSWRDKSDSDEDSDDQTLYEKLHQNLVVVPRKFIKEKRASCAEFVTTTYQTQRAAFLEREDVKEFLANAEKARVRVAPLAKAVRQRSRRFSRDCGKYVDEAKTAIRVPNPATNPLFDGSKRYITASIRGKSVKHIEQSSKRKTRRFYDCQPIVKRYENLPHDQTIETSDESELNQTTMSTDTARQFFDEVSNGKDKHPYLHMIELLRKLAIRSQVPEVACEAFENAIEQMEQMHEITFSISRVRFVQVATNTIHDSSLVESIQWFAKGHMLWIGFMMADNTPPAAPLVARVIEEPKPSTSESNEGKEKKELMLTECIEFRAEDEEIYHVGTAGLKARVLNGLEEMTKLRELHVRSNLLYKMTGIENLVNLTHLELYDNQIKKMTSLENLVNLRVLDLSFNEIRVIPDLSHLTKLEELYVANNKLTHITGIENLKTLKKLDLGANRLRTIEGLNHLENLLELWLGKNKITTIQGLENLTSLRIMSIQSNRLLTIENLEKNILLEELYLSHNGIEALANIELLTKLTILDVSNNRIKTIPSMTTNPLLEDLWLNDNLIDNFDQLQMLKTNTKLETLYLERNPIASDFEYRLKIQNTLPSVQKIDATPTKMELKRLTASVDDGEAILHKLRAATSAKAAVDQREALYQLTQLMAADVEAKMAKFIERLAWKDPVTAEPRYGPVMQDKIRALNDRVEALKLGISEISDTIVSKGEAVAQLDVQERLEEERKAALQAQLELEQTKQQAEAARIAEIERLQALEAVQAAEHAKLAEAAQKVRQDRLKMQQEEEARSEAERTALEALNNSIPFGLGGFVPALQKLEHHFNISLPGQYPKTLKTLHTFLKNICNAPENALFRHVKQSNPFYDADIGQFPGGQDAMLAMGFKIVVQDEVRVFVMEEPDLAADLDAWSNWFDTLKEMRDHLAQLLHIPL</sequence>
<dbReference type="InterPro" id="IPR001611">
    <property type="entry name" value="Leu-rich_rpt"/>
</dbReference>
<dbReference type="InterPro" id="IPR036339">
    <property type="entry name" value="PUB-like_dom_sf"/>
</dbReference>
<evidence type="ECO:0000259" key="5">
    <source>
        <dbReference type="PROSITE" id="PS50003"/>
    </source>
</evidence>
<dbReference type="PANTHER" id="PTHR46652">
    <property type="entry name" value="LEUCINE-RICH REPEAT AND IQ DOMAIN-CONTAINING PROTEIN 1-RELATED"/>
    <property type="match status" value="1"/>
</dbReference>
<reference evidence="6 7" key="1">
    <citation type="journal article" date="2014" name="Genome Biol. Evol.">
        <title>The secreted proteins of Achlya hypogyna and Thraustotheca clavata identify the ancestral oomycete secretome and reveal gene acquisitions by horizontal gene transfer.</title>
        <authorList>
            <person name="Misner I."/>
            <person name="Blouin N."/>
            <person name="Leonard G."/>
            <person name="Richards T.A."/>
            <person name="Lane C.E."/>
        </authorList>
    </citation>
    <scope>NUCLEOTIDE SEQUENCE [LARGE SCALE GENOMIC DNA]</scope>
    <source>
        <strain evidence="6 7">ATCC 34112</strain>
    </source>
</reference>
<keyword evidence="1" id="KW-0433">Leucine-rich repeat</keyword>
<dbReference type="SUPFAM" id="SSF50729">
    <property type="entry name" value="PH domain-like"/>
    <property type="match status" value="4"/>
</dbReference>
<keyword evidence="2" id="KW-0677">Repeat</keyword>
<dbReference type="SUPFAM" id="SSF143503">
    <property type="entry name" value="PUG domain-like"/>
    <property type="match status" value="1"/>
</dbReference>
<dbReference type="Pfam" id="PF00169">
    <property type="entry name" value="PH"/>
    <property type="match status" value="1"/>
</dbReference>
<dbReference type="InterPro" id="IPR050836">
    <property type="entry name" value="SDS22/Internalin_LRR"/>
</dbReference>
<dbReference type="Gene3D" id="2.30.29.30">
    <property type="entry name" value="Pleckstrin-homology domain (PH domain)/Phosphotyrosine-binding domain (PTB)"/>
    <property type="match status" value="4"/>
</dbReference>
<name>A0A1W0A5U6_9STRA</name>
<dbReference type="Pfam" id="PF12799">
    <property type="entry name" value="LRR_4"/>
    <property type="match status" value="2"/>
</dbReference>
<dbReference type="PROSITE" id="PS51450">
    <property type="entry name" value="LRR"/>
    <property type="match status" value="8"/>
</dbReference>
<dbReference type="InterPro" id="IPR003591">
    <property type="entry name" value="Leu-rich_rpt_typical-subtyp"/>
</dbReference>
<feature type="compositionally biased region" description="Acidic residues" evidence="4">
    <location>
        <begin position="623"/>
        <end position="632"/>
    </location>
</feature>
<feature type="coiled-coil region" evidence="3">
    <location>
        <begin position="1334"/>
        <end position="1417"/>
    </location>
</feature>
<organism evidence="6 7">
    <name type="scientific">Thraustotheca clavata</name>
    <dbReference type="NCBI Taxonomy" id="74557"/>
    <lineage>
        <taxon>Eukaryota</taxon>
        <taxon>Sar</taxon>
        <taxon>Stramenopiles</taxon>
        <taxon>Oomycota</taxon>
        <taxon>Saprolegniomycetes</taxon>
        <taxon>Saprolegniales</taxon>
        <taxon>Achlyaceae</taxon>
        <taxon>Thraustotheca</taxon>
    </lineage>
</organism>
<dbReference type="PANTHER" id="PTHR46652:SF3">
    <property type="entry name" value="LEUCINE-RICH REPEAT-CONTAINING PROTEIN 9"/>
    <property type="match status" value="1"/>
</dbReference>
<comment type="caution">
    <text evidence="6">The sequence shown here is derived from an EMBL/GenBank/DDBJ whole genome shotgun (WGS) entry which is preliminary data.</text>
</comment>
<keyword evidence="7" id="KW-1185">Reference proteome</keyword>
<evidence type="ECO:0000313" key="7">
    <source>
        <dbReference type="Proteomes" id="UP000243217"/>
    </source>
</evidence>
<accession>A0A1W0A5U6</accession>